<sequence length="124" mass="14551">MRPRFPVGYDIIRNKNTAYLMWDTIEERPSQLLPRKIIMTMKLHGENNLETFSLEFEENIRKVNACGVEWTNQESICCLLLAMPKSLETVTTILESMPSKELTVDIAKTRLRSEVERNRSKKYK</sequence>
<dbReference type="Proteomes" id="UP000663880">
    <property type="component" value="Unassembled WGS sequence"/>
</dbReference>
<dbReference type="EMBL" id="CAJOBZ010000031">
    <property type="protein sequence ID" value="CAF4890789.1"/>
    <property type="molecule type" value="Genomic_DNA"/>
</dbReference>
<dbReference type="Pfam" id="PF14223">
    <property type="entry name" value="Retrotran_gag_2"/>
    <property type="match status" value="1"/>
</dbReference>
<organism evidence="1 2">
    <name type="scientific">Pieris macdunnoughi</name>
    <dbReference type="NCBI Taxonomy" id="345717"/>
    <lineage>
        <taxon>Eukaryota</taxon>
        <taxon>Metazoa</taxon>
        <taxon>Ecdysozoa</taxon>
        <taxon>Arthropoda</taxon>
        <taxon>Hexapoda</taxon>
        <taxon>Insecta</taxon>
        <taxon>Pterygota</taxon>
        <taxon>Neoptera</taxon>
        <taxon>Endopterygota</taxon>
        <taxon>Lepidoptera</taxon>
        <taxon>Glossata</taxon>
        <taxon>Ditrysia</taxon>
        <taxon>Papilionoidea</taxon>
        <taxon>Pieridae</taxon>
        <taxon>Pierinae</taxon>
        <taxon>Pieris</taxon>
    </lineage>
</organism>
<gene>
    <name evidence="1" type="ORF">PMACD_LOCUS10434</name>
</gene>
<evidence type="ECO:0000313" key="1">
    <source>
        <dbReference type="EMBL" id="CAF4890789.1"/>
    </source>
</evidence>
<evidence type="ECO:0000313" key="2">
    <source>
        <dbReference type="Proteomes" id="UP000663880"/>
    </source>
</evidence>
<protein>
    <submittedName>
        <fullName evidence="1">Uncharacterized protein</fullName>
    </submittedName>
</protein>
<reference evidence="1" key="1">
    <citation type="submission" date="2021-02" db="EMBL/GenBank/DDBJ databases">
        <authorList>
            <person name="Steward A R."/>
        </authorList>
    </citation>
    <scope>NUCLEOTIDE SEQUENCE</scope>
</reference>
<name>A0A821UIS9_9NEOP</name>
<keyword evidence="2" id="KW-1185">Reference proteome</keyword>
<proteinExistence type="predicted"/>
<dbReference type="OrthoDB" id="6775539at2759"/>
<dbReference type="AlphaFoldDB" id="A0A821UIS9"/>
<comment type="caution">
    <text evidence="1">The sequence shown here is derived from an EMBL/GenBank/DDBJ whole genome shotgun (WGS) entry which is preliminary data.</text>
</comment>
<accession>A0A821UIS9</accession>